<dbReference type="HOGENOM" id="CLU_1581457_0_0_1"/>
<proteinExistence type="predicted"/>
<protein>
    <submittedName>
        <fullName evidence="1">Uncharacterized protein</fullName>
    </submittedName>
</protein>
<name>A0A0D3KDZ8_EMIH1</name>
<dbReference type="EnsemblProtists" id="EOD33983">
    <property type="protein sequence ID" value="EOD33983"/>
    <property type="gene ID" value="EMIHUDRAFT_252983"/>
</dbReference>
<sequence length="169" mass="17813">MRAAVSTESALGPRGPLGLPLSERGFLLLEHKIRAVSNLLCQFAKRRRPRPPESIGLVVQERVGGAPSMVPPAIEARAGPLSASPSSSRSILEKLPCESGCPDREILRARLLFGIPGLRAPRGAAPTITAVIAAQQPSGDDPGAKNPATAALRMGRDLLPPTSFLFEQV</sequence>
<dbReference type="RefSeq" id="XP_005786412.1">
    <property type="nucleotide sequence ID" value="XM_005786355.1"/>
</dbReference>
<reference evidence="1" key="2">
    <citation type="submission" date="2024-10" db="UniProtKB">
        <authorList>
            <consortium name="EnsemblProtists"/>
        </authorList>
    </citation>
    <scope>IDENTIFICATION</scope>
</reference>
<organism evidence="1 2">
    <name type="scientific">Emiliania huxleyi (strain CCMP1516)</name>
    <dbReference type="NCBI Taxonomy" id="280463"/>
    <lineage>
        <taxon>Eukaryota</taxon>
        <taxon>Haptista</taxon>
        <taxon>Haptophyta</taxon>
        <taxon>Prymnesiophyceae</taxon>
        <taxon>Isochrysidales</taxon>
        <taxon>Noelaerhabdaceae</taxon>
        <taxon>Emiliania</taxon>
    </lineage>
</organism>
<dbReference type="AlphaFoldDB" id="A0A0D3KDZ8"/>
<reference evidence="2" key="1">
    <citation type="journal article" date="2013" name="Nature">
        <title>Pan genome of the phytoplankton Emiliania underpins its global distribution.</title>
        <authorList>
            <person name="Read B.A."/>
            <person name="Kegel J."/>
            <person name="Klute M.J."/>
            <person name="Kuo A."/>
            <person name="Lefebvre S.C."/>
            <person name="Maumus F."/>
            <person name="Mayer C."/>
            <person name="Miller J."/>
            <person name="Monier A."/>
            <person name="Salamov A."/>
            <person name="Young J."/>
            <person name="Aguilar M."/>
            <person name="Claverie J.M."/>
            <person name="Frickenhaus S."/>
            <person name="Gonzalez K."/>
            <person name="Herman E.K."/>
            <person name="Lin Y.C."/>
            <person name="Napier J."/>
            <person name="Ogata H."/>
            <person name="Sarno A.F."/>
            <person name="Shmutz J."/>
            <person name="Schroeder D."/>
            <person name="de Vargas C."/>
            <person name="Verret F."/>
            <person name="von Dassow P."/>
            <person name="Valentin K."/>
            <person name="Van de Peer Y."/>
            <person name="Wheeler G."/>
            <person name="Dacks J.B."/>
            <person name="Delwiche C.F."/>
            <person name="Dyhrman S.T."/>
            <person name="Glockner G."/>
            <person name="John U."/>
            <person name="Richards T."/>
            <person name="Worden A.Z."/>
            <person name="Zhang X."/>
            <person name="Grigoriev I.V."/>
            <person name="Allen A.E."/>
            <person name="Bidle K."/>
            <person name="Borodovsky M."/>
            <person name="Bowler C."/>
            <person name="Brownlee C."/>
            <person name="Cock J.M."/>
            <person name="Elias M."/>
            <person name="Gladyshev V.N."/>
            <person name="Groth M."/>
            <person name="Guda C."/>
            <person name="Hadaegh A."/>
            <person name="Iglesias-Rodriguez M.D."/>
            <person name="Jenkins J."/>
            <person name="Jones B.M."/>
            <person name="Lawson T."/>
            <person name="Leese F."/>
            <person name="Lindquist E."/>
            <person name="Lobanov A."/>
            <person name="Lomsadze A."/>
            <person name="Malik S.B."/>
            <person name="Marsh M.E."/>
            <person name="Mackinder L."/>
            <person name="Mock T."/>
            <person name="Mueller-Roeber B."/>
            <person name="Pagarete A."/>
            <person name="Parker M."/>
            <person name="Probert I."/>
            <person name="Quesneville H."/>
            <person name="Raines C."/>
            <person name="Rensing S.A."/>
            <person name="Riano-Pachon D.M."/>
            <person name="Richier S."/>
            <person name="Rokitta S."/>
            <person name="Shiraiwa Y."/>
            <person name="Soanes D.M."/>
            <person name="van der Giezen M."/>
            <person name="Wahlund T.M."/>
            <person name="Williams B."/>
            <person name="Wilson W."/>
            <person name="Wolfe G."/>
            <person name="Wurch L.L."/>
        </authorList>
    </citation>
    <scope>NUCLEOTIDE SEQUENCE</scope>
</reference>
<dbReference type="GeneID" id="17279254"/>
<evidence type="ECO:0000313" key="1">
    <source>
        <dbReference type="EnsemblProtists" id="EOD33983"/>
    </source>
</evidence>
<accession>A0A0D3KDZ8</accession>
<dbReference type="Proteomes" id="UP000013827">
    <property type="component" value="Unassembled WGS sequence"/>
</dbReference>
<dbReference type="KEGG" id="ehx:EMIHUDRAFT_252983"/>
<dbReference type="PaxDb" id="2903-EOD33983"/>
<evidence type="ECO:0000313" key="2">
    <source>
        <dbReference type="Proteomes" id="UP000013827"/>
    </source>
</evidence>
<keyword evidence="2" id="KW-1185">Reference proteome</keyword>